<evidence type="ECO:0000313" key="2">
    <source>
        <dbReference type="Proteomes" id="UP000792457"/>
    </source>
</evidence>
<protein>
    <submittedName>
        <fullName evidence="1">Uncharacterized protein</fullName>
    </submittedName>
</protein>
<dbReference type="OrthoDB" id="10062362at2759"/>
<comment type="caution">
    <text evidence="1">The sequence shown here is derived from an EMBL/GenBank/DDBJ whole genome shotgun (WGS) entry which is preliminary data.</text>
</comment>
<gene>
    <name evidence="1" type="ORF">J437_LFUL007759</name>
</gene>
<evidence type="ECO:0000313" key="1">
    <source>
        <dbReference type="EMBL" id="KAG8228766.1"/>
    </source>
</evidence>
<sequence length="163" mass="18395">MRGAEMHAALKDLLTILKVYHPNPPTGSRAVMKTPRMVGVVPCCDGWSIYYGLEENILQEAKSGLVLSEYLLSLLIDGLPLHSSTTKTFWPILAILDQNSSKTPFVVALFYRERKLSNSNEYLKQFVDECKRLQEKGIVLNGNVYMFHISCIIADAPEFTEEI</sequence>
<dbReference type="Proteomes" id="UP000792457">
    <property type="component" value="Unassembled WGS sequence"/>
</dbReference>
<proteinExistence type="predicted"/>
<reference evidence="1" key="2">
    <citation type="submission" date="2017-10" db="EMBL/GenBank/DDBJ databases">
        <title>Ladona fulva Genome sequencing and assembly.</title>
        <authorList>
            <person name="Murali S."/>
            <person name="Richards S."/>
            <person name="Bandaranaike D."/>
            <person name="Bellair M."/>
            <person name="Blankenburg K."/>
            <person name="Chao H."/>
            <person name="Dinh H."/>
            <person name="Doddapaneni H."/>
            <person name="Dugan-Rocha S."/>
            <person name="Elkadiri S."/>
            <person name="Gnanaolivu R."/>
            <person name="Hernandez B."/>
            <person name="Skinner E."/>
            <person name="Javaid M."/>
            <person name="Lee S."/>
            <person name="Li M."/>
            <person name="Ming W."/>
            <person name="Munidasa M."/>
            <person name="Muniz J."/>
            <person name="Nguyen L."/>
            <person name="Hughes D."/>
            <person name="Osuji N."/>
            <person name="Pu L.-L."/>
            <person name="Puazo M."/>
            <person name="Qu C."/>
            <person name="Quiroz J."/>
            <person name="Raj R."/>
            <person name="Weissenberger G."/>
            <person name="Xin Y."/>
            <person name="Zou X."/>
            <person name="Han Y."/>
            <person name="Worley K."/>
            <person name="Muzny D."/>
            <person name="Gibbs R."/>
        </authorList>
    </citation>
    <scope>NUCLEOTIDE SEQUENCE</scope>
    <source>
        <strain evidence="1">Sampled in the wild</strain>
    </source>
</reference>
<name>A0A8K0K5K7_LADFU</name>
<accession>A0A8K0K5K7</accession>
<keyword evidence="2" id="KW-1185">Reference proteome</keyword>
<dbReference type="PANTHER" id="PTHR33053">
    <property type="entry name" value="PROTEIN, PUTATIVE-RELATED"/>
    <property type="match status" value="1"/>
</dbReference>
<organism evidence="1 2">
    <name type="scientific">Ladona fulva</name>
    <name type="common">Scarce chaser dragonfly</name>
    <name type="synonym">Libellula fulva</name>
    <dbReference type="NCBI Taxonomy" id="123851"/>
    <lineage>
        <taxon>Eukaryota</taxon>
        <taxon>Metazoa</taxon>
        <taxon>Ecdysozoa</taxon>
        <taxon>Arthropoda</taxon>
        <taxon>Hexapoda</taxon>
        <taxon>Insecta</taxon>
        <taxon>Pterygota</taxon>
        <taxon>Palaeoptera</taxon>
        <taxon>Odonata</taxon>
        <taxon>Epiprocta</taxon>
        <taxon>Anisoptera</taxon>
        <taxon>Libelluloidea</taxon>
        <taxon>Libellulidae</taxon>
        <taxon>Ladona</taxon>
    </lineage>
</organism>
<dbReference type="AlphaFoldDB" id="A0A8K0K5K7"/>
<reference evidence="1" key="1">
    <citation type="submission" date="2013-04" db="EMBL/GenBank/DDBJ databases">
        <authorList>
            <person name="Qu J."/>
            <person name="Murali S.C."/>
            <person name="Bandaranaike D."/>
            <person name="Bellair M."/>
            <person name="Blankenburg K."/>
            <person name="Chao H."/>
            <person name="Dinh H."/>
            <person name="Doddapaneni H."/>
            <person name="Downs B."/>
            <person name="Dugan-Rocha S."/>
            <person name="Elkadiri S."/>
            <person name="Gnanaolivu R.D."/>
            <person name="Hernandez B."/>
            <person name="Javaid M."/>
            <person name="Jayaseelan J.C."/>
            <person name="Lee S."/>
            <person name="Li M."/>
            <person name="Ming W."/>
            <person name="Munidasa M."/>
            <person name="Muniz J."/>
            <person name="Nguyen L."/>
            <person name="Ongeri F."/>
            <person name="Osuji N."/>
            <person name="Pu L.-L."/>
            <person name="Puazo M."/>
            <person name="Qu C."/>
            <person name="Quiroz J."/>
            <person name="Raj R."/>
            <person name="Weissenberger G."/>
            <person name="Xin Y."/>
            <person name="Zou X."/>
            <person name="Han Y."/>
            <person name="Richards S."/>
            <person name="Worley K."/>
            <person name="Muzny D."/>
            <person name="Gibbs R."/>
        </authorList>
    </citation>
    <scope>NUCLEOTIDE SEQUENCE</scope>
    <source>
        <strain evidence="1">Sampled in the wild</strain>
    </source>
</reference>
<dbReference type="EMBL" id="KZ308388">
    <property type="protein sequence ID" value="KAG8228766.1"/>
    <property type="molecule type" value="Genomic_DNA"/>
</dbReference>